<dbReference type="PROSITE" id="PS01204">
    <property type="entry name" value="REL_1"/>
    <property type="match status" value="1"/>
</dbReference>
<dbReference type="GO" id="GO:0033554">
    <property type="term" value="P:cellular response to stress"/>
    <property type="evidence" value="ECO:0007669"/>
    <property type="project" value="TreeGrafter"/>
</dbReference>
<dbReference type="Gene3D" id="2.60.40.340">
    <property type="entry name" value="Rel homology domain (RHD), DNA-binding domain"/>
    <property type="match status" value="1"/>
</dbReference>
<dbReference type="GO" id="GO:0038061">
    <property type="term" value="P:non-canonical NF-kappaB signal transduction"/>
    <property type="evidence" value="ECO:0007669"/>
    <property type="project" value="TreeGrafter"/>
</dbReference>
<dbReference type="GO" id="GO:0005634">
    <property type="term" value="C:nucleus"/>
    <property type="evidence" value="ECO:0007669"/>
    <property type="project" value="TreeGrafter"/>
</dbReference>
<dbReference type="GO" id="GO:0045087">
    <property type="term" value="P:innate immune response"/>
    <property type="evidence" value="ECO:0007669"/>
    <property type="project" value="TreeGrafter"/>
</dbReference>
<keyword evidence="4" id="KW-1185">Reference proteome</keyword>
<dbReference type="GO" id="GO:0045944">
    <property type="term" value="P:positive regulation of transcription by RNA polymerase II"/>
    <property type="evidence" value="ECO:0007669"/>
    <property type="project" value="TreeGrafter"/>
</dbReference>
<sequence length="658" mass="72392">MDIEHLWSKFHDLEDLHPCLEILEQPKQRGMRFRYECEGRSAGSIPGERSTDTNRTYPAVKIQNYKGPAKIRVSLVTKSNPPRPHPHSLVGRECKDGICEMELLPGNSTTAYFPNLGIQCVRRREILDSLRLRLQRNVDPFQVGNAALNLEDIDLNVVRLCFEAFITDATGNMAALPPIVTQEIRDRRATSTSELKICRVSRSVGSVQGGDEVFLLCDKVQRDDIEVRFSIDNWEAKGSFSQTDVHRQVAIVFCTPPFHDQNIYNEMTVRMQLRRPSDGEVSESVDFRYLPRDRDPFGIGIKRQRKMIDFTKRLEDMPGPLCRKLPVRRPMDNPAIPSHSPMNPAKPTVTFDIHPMPPRMTFQSNPTPDIHSVHTQHTAMPQYNVPGMGTGVGGDCSTMPGPPASHMNSVYTGIQPTPVPSSEPQVPRAFTGTGSSAQNDSCMSFNIEGTFTELLKLEPAPSFQTEPCSRHGGNVPMPYTAKSRTTSRLPSDLEGVMVTALGTPNCTAPSACSAYPLFTGCQTTYISSPLQQSSAVQAATIPASAAPMYLPYSGTSAYSVPQVCAPVFGYTGDVTVIEPRAGQHVMPNAAIGERVHSTTISQELREIIMREPQDGDPPVDFTSQEFERLIKGTEGSMGNVPTSSQAPFSNQGPGNGVS</sequence>
<dbReference type="InterPro" id="IPR000451">
    <property type="entry name" value="NFkB/Dor"/>
</dbReference>
<dbReference type="InterPro" id="IPR014756">
    <property type="entry name" value="Ig_E-set"/>
</dbReference>
<dbReference type="PRINTS" id="PR00057">
    <property type="entry name" value="NFKBTNSCPFCT"/>
</dbReference>
<feature type="domain" description="RHD" evidence="2">
    <location>
        <begin position="15"/>
        <end position="191"/>
    </location>
</feature>
<feature type="region of interest" description="Disordered" evidence="1">
    <location>
        <begin position="418"/>
        <end position="437"/>
    </location>
</feature>
<dbReference type="GO" id="GO:0007249">
    <property type="term" value="P:canonical NF-kappaB signal transduction"/>
    <property type="evidence" value="ECO:0007669"/>
    <property type="project" value="TreeGrafter"/>
</dbReference>
<organism evidence="3 4">
    <name type="scientific">Eptatretus burgeri</name>
    <name type="common">Inshore hagfish</name>
    <dbReference type="NCBI Taxonomy" id="7764"/>
    <lineage>
        <taxon>Eukaryota</taxon>
        <taxon>Metazoa</taxon>
        <taxon>Chordata</taxon>
        <taxon>Craniata</taxon>
        <taxon>Vertebrata</taxon>
        <taxon>Cyclostomata</taxon>
        <taxon>Myxini</taxon>
        <taxon>Myxiniformes</taxon>
        <taxon>Myxinidae</taxon>
        <taxon>Eptatretinae</taxon>
        <taxon>Eptatretus</taxon>
    </lineage>
</organism>
<dbReference type="FunFam" id="2.60.40.10:FF:000046">
    <property type="entry name" value="Nuclear factor NF-kappa-B p105 subunit"/>
    <property type="match status" value="1"/>
</dbReference>
<dbReference type="GO" id="GO:0005737">
    <property type="term" value="C:cytoplasm"/>
    <property type="evidence" value="ECO:0007669"/>
    <property type="project" value="InterPro"/>
</dbReference>
<proteinExistence type="predicted"/>
<dbReference type="Pfam" id="PF16179">
    <property type="entry name" value="RHD_dimer"/>
    <property type="match status" value="1"/>
</dbReference>
<dbReference type="Gene3D" id="2.60.40.10">
    <property type="entry name" value="Immunoglobulins"/>
    <property type="match status" value="1"/>
</dbReference>
<dbReference type="Proteomes" id="UP000694388">
    <property type="component" value="Unplaced"/>
</dbReference>
<dbReference type="InterPro" id="IPR030492">
    <property type="entry name" value="RHD_CS"/>
</dbReference>
<dbReference type="InterPro" id="IPR013783">
    <property type="entry name" value="Ig-like_fold"/>
</dbReference>
<reference evidence="3" key="2">
    <citation type="submission" date="2025-09" db="UniProtKB">
        <authorList>
            <consortium name="Ensembl"/>
        </authorList>
    </citation>
    <scope>IDENTIFICATION</scope>
</reference>
<dbReference type="CDD" id="cd01177">
    <property type="entry name" value="IPT_NFkappaB"/>
    <property type="match status" value="1"/>
</dbReference>
<reference evidence="3" key="1">
    <citation type="submission" date="2025-08" db="UniProtKB">
        <authorList>
            <consortium name="Ensembl"/>
        </authorList>
    </citation>
    <scope>IDENTIFICATION</scope>
</reference>
<feature type="region of interest" description="Disordered" evidence="1">
    <location>
        <begin position="630"/>
        <end position="658"/>
    </location>
</feature>
<dbReference type="Pfam" id="PF00554">
    <property type="entry name" value="RHD_DNA_bind"/>
    <property type="match status" value="1"/>
</dbReference>
<evidence type="ECO:0000313" key="4">
    <source>
        <dbReference type="Proteomes" id="UP000694388"/>
    </source>
</evidence>
<dbReference type="SMART" id="SM00429">
    <property type="entry name" value="IPT"/>
    <property type="match status" value="1"/>
</dbReference>
<accession>A0A8C4NGI6</accession>
<dbReference type="PANTHER" id="PTHR24169:SF25">
    <property type="entry name" value="DORSAL-RELATED IMMUNITY FACTOR DIF-RELATED"/>
    <property type="match status" value="1"/>
</dbReference>
<dbReference type="SUPFAM" id="SSF49417">
    <property type="entry name" value="p53-like transcription factors"/>
    <property type="match status" value="1"/>
</dbReference>
<evidence type="ECO:0000313" key="3">
    <source>
        <dbReference type="Ensembl" id="ENSEBUP00000006405.1"/>
    </source>
</evidence>
<dbReference type="InterPro" id="IPR033926">
    <property type="entry name" value="IPT_NFkappaB"/>
</dbReference>
<dbReference type="AlphaFoldDB" id="A0A8C4NGI6"/>
<evidence type="ECO:0000259" key="2">
    <source>
        <dbReference type="PROSITE" id="PS50254"/>
    </source>
</evidence>
<dbReference type="InterPro" id="IPR011539">
    <property type="entry name" value="RHD_DNA_bind_dom"/>
</dbReference>
<dbReference type="PANTHER" id="PTHR24169">
    <property type="entry name" value="NUCLEAR FACTOR NF-KAPPA-B PROTEIN"/>
    <property type="match status" value="1"/>
</dbReference>
<dbReference type="GO" id="GO:0000978">
    <property type="term" value="F:RNA polymerase II cis-regulatory region sequence-specific DNA binding"/>
    <property type="evidence" value="ECO:0007669"/>
    <property type="project" value="TreeGrafter"/>
</dbReference>
<dbReference type="InterPro" id="IPR037059">
    <property type="entry name" value="RHD_DNA_bind_dom_sf"/>
</dbReference>
<dbReference type="Ensembl" id="ENSEBUT00000006861.1">
    <property type="protein sequence ID" value="ENSEBUP00000006405.1"/>
    <property type="gene ID" value="ENSEBUG00000004241.1"/>
</dbReference>
<dbReference type="GeneTree" id="ENSGT00940000158732"/>
<dbReference type="GO" id="GO:0000981">
    <property type="term" value="F:DNA-binding transcription factor activity, RNA polymerase II-specific"/>
    <property type="evidence" value="ECO:0007669"/>
    <property type="project" value="TreeGrafter"/>
</dbReference>
<dbReference type="GO" id="GO:0006954">
    <property type="term" value="P:inflammatory response"/>
    <property type="evidence" value="ECO:0007669"/>
    <property type="project" value="TreeGrafter"/>
</dbReference>
<dbReference type="GO" id="GO:0034097">
    <property type="term" value="P:response to cytokine"/>
    <property type="evidence" value="ECO:0007669"/>
    <property type="project" value="TreeGrafter"/>
</dbReference>
<dbReference type="InterPro" id="IPR008967">
    <property type="entry name" value="p53-like_TF_DNA-bd_sf"/>
</dbReference>
<dbReference type="PROSITE" id="PS50254">
    <property type="entry name" value="REL_2"/>
    <property type="match status" value="1"/>
</dbReference>
<dbReference type="SUPFAM" id="SSF81296">
    <property type="entry name" value="E set domains"/>
    <property type="match status" value="1"/>
</dbReference>
<feature type="compositionally biased region" description="Polar residues" evidence="1">
    <location>
        <begin position="639"/>
        <end position="652"/>
    </location>
</feature>
<dbReference type="InterPro" id="IPR032397">
    <property type="entry name" value="RHD_dimer"/>
</dbReference>
<dbReference type="InterPro" id="IPR002909">
    <property type="entry name" value="IPT_dom"/>
</dbReference>
<name>A0A8C4NGI6_EPTBU</name>
<evidence type="ECO:0000256" key="1">
    <source>
        <dbReference type="SAM" id="MobiDB-lite"/>
    </source>
</evidence>
<dbReference type="CDD" id="cd07827">
    <property type="entry name" value="RHD-n"/>
    <property type="match status" value="1"/>
</dbReference>
<protein>
    <submittedName>
        <fullName evidence="3">V-rel avian reticuloendotheliosis viral oncogene homolog</fullName>
    </submittedName>
</protein>